<proteinExistence type="predicted"/>
<keyword evidence="1" id="KW-0732">Signal</keyword>
<dbReference type="Proteomes" id="UP001221898">
    <property type="component" value="Unassembled WGS sequence"/>
</dbReference>
<evidence type="ECO:0000256" key="1">
    <source>
        <dbReference type="SAM" id="SignalP"/>
    </source>
</evidence>
<gene>
    <name evidence="3" type="ORF">AAFF_G00038380</name>
</gene>
<evidence type="ECO:0000313" key="3">
    <source>
        <dbReference type="EMBL" id="KAJ8414636.1"/>
    </source>
</evidence>
<organism evidence="3 4">
    <name type="scientific">Aldrovandia affinis</name>
    <dbReference type="NCBI Taxonomy" id="143900"/>
    <lineage>
        <taxon>Eukaryota</taxon>
        <taxon>Metazoa</taxon>
        <taxon>Chordata</taxon>
        <taxon>Craniata</taxon>
        <taxon>Vertebrata</taxon>
        <taxon>Euteleostomi</taxon>
        <taxon>Actinopterygii</taxon>
        <taxon>Neopterygii</taxon>
        <taxon>Teleostei</taxon>
        <taxon>Notacanthiformes</taxon>
        <taxon>Halosauridae</taxon>
        <taxon>Aldrovandia</taxon>
    </lineage>
</organism>
<keyword evidence="4" id="KW-1185">Reference proteome</keyword>
<feature type="signal peptide" evidence="1">
    <location>
        <begin position="1"/>
        <end position="20"/>
    </location>
</feature>
<dbReference type="EMBL" id="JAINUG010000012">
    <property type="protein sequence ID" value="KAJ8414636.1"/>
    <property type="molecule type" value="Genomic_DNA"/>
</dbReference>
<sequence length="87" mass="9914">MKLLLLFLLLALICTWQVQSLRCYTCNPDAKDLVETDCPDEKTFCKSEYDDGSVTRTCAMTCVSTEMIGCCDTDLCNEENMDYDEMI</sequence>
<evidence type="ECO:0000259" key="2">
    <source>
        <dbReference type="Pfam" id="PF00087"/>
    </source>
</evidence>
<feature type="domain" description="Snake toxin/toxin-like" evidence="2">
    <location>
        <begin position="21"/>
        <end position="77"/>
    </location>
</feature>
<dbReference type="InterPro" id="IPR045860">
    <property type="entry name" value="Snake_toxin-like_sf"/>
</dbReference>
<feature type="chain" id="PRO_5041944488" description="Snake toxin/toxin-like domain-containing protein" evidence="1">
    <location>
        <begin position="21"/>
        <end position="87"/>
    </location>
</feature>
<dbReference type="SUPFAM" id="SSF57302">
    <property type="entry name" value="Snake toxin-like"/>
    <property type="match status" value="1"/>
</dbReference>
<name>A0AAD7T6V1_9TELE</name>
<evidence type="ECO:0000313" key="4">
    <source>
        <dbReference type="Proteomes" id="UP001221898"/>
    </source>
</evidence>
<dbReference type="AlphaFoldDB" id="A0AAD7T6V1"/>
<dbReference type="InterPro" id="IPR035076">
    <property type="entry name" value="Toxin/TOLIP"/>
</dbReference>
<dbReference type="Pfam" id="PF00087">
    <property type="entry name" value="Toxin_TOLIP"/>
    <property type="match status" value="1"/>
</dbReference>
<accession>A0AAD7T6V1</accession>
<reference evidence="3" key="1">
    <citation type="journal article" date="2023" name="Science">
        <title>Genome structures resolve the early diversification of teleost fishes.</title>
        <authorList>
            <person name="Parey E."/>
            <person name="Louis A."/>
            <person name="Montfort J."/>
            <person name="Bouchez O."/>
            <person name="Roques C."/>
            <person name="Iampietro C."/>
            <person name="Lluch J."/>
            <person name="Castinel A."/>
            <person name="Donnadieu C."/>
            <person name="Desvignes T."/>
            <person name="Floi Bucao C."/>
            <person name="Jouanno E."/>
            <person name="Wen M."/>
            <person name="Mejri S."/>
            <person name="Dirks R."/>
            <person name="Jansen H."/>
            <person name="Henkel C."/>
            <person name="Chen W.J."/>
            <person name="Zahm M."/>
            <person name="Cabau C."/>
            <person name="Klopp C."/>
            <person name="Thompson A.W."/>
            <person name="Robinson-Rechavi M."/>
            <person name="Braasch I."/>
            <person name="Lecointre G."/>
            <person name="Bobe J."/>
            <person name="Postlethwait J.H."/>
            <person name="Berthelot C."/>
            <person name="Roest Crollius H."/>
            <person name="Guiguen Y."/>
        </authorList>
    </citation>
    <scope>NUCLEOTIDE SEQUENCE</scope>
    <source>
        <strain evidence="3">NC1722</strain>
    </source>
</reference>
<protein>
    <recommendedName>
        <fullName evidence="2">Snake toxin/toxin-like domain-containing protein</fullName>
    </recommendedName>
</protein>
<comment type="caution">
    <text evidence="3">The sequence shown here is derived from an EMBL/GenBank/DDBJ whole genome shotgun (WGS) entry which is preliminary data.</text>
</comment>